<dbReference type="PANTHER" id="PTHR12083:SF9">
    <property type="entry name" value="BIFUNCTIONAL POLYNUCLEOTIDE PHOSPHATASE_KINASE"/>
    <property type="match status" value="1"/>
</dbReference>
<dbReference type="GO" id="GO:0046403">
    <property type="term" value="F:polynucleotide 3'-phosphatase activity"/>
    <property type="evidence" value="ECO:0007669"/>
    <property type="project" value="TreeGrafter"/>
</dbReference>
<dbReference type="SUPFAM" id="SSF56784">
    <property type="entry name" value="HAD-like"/>
    <property type="match status" value="1"/>
</dbReference>
<protein>
    <submittedName>
        <fullName evidence="2">Polynucleotide kinase 3' phosphatase</fullName>
    </submittedName>
</protein>
<evidence type="ECO:0000313" key="2">
    <source>
        <dbReference type="EMBL" id="CED82630.1"/>
    </source>
</evidence>
<dbReference type="EMBL" id="LN483124">
    <property type="protein sequence ID" value="CED82630.1"/>
    <property type="molecule type" value="Genomic_DNA"/>
</dbReference>
<dbReference type="Gene3D" id="3.40.50.1000">
    <property type="entry name" value="HAD superfamily/HAD-like"/>
    <property type="match status" value="1"/>
</dbReference>
<dbReference type="Pfam" id="PF08645">
    <property type="entry name" value="PNK3P"/>
    <property type="match status" value="1"/>
</dbReference>
<dbReference type="InterPro" id="IPR006549">
    <property type="entry name" value="HAD-SF_hydro_IIIA"/>
</dbReference>
<keyword evidence="2" id="KW-0808">Transferase</keyword>
<feature type="region of interest" description="Disordered" evidence="1">
    <location>
        <begin position="1"/>
        <end position="72"/>
    </location>
</feature>
<dbReference type="AlphaFoldDB" id="A0A0F7SQ51"/>
<reference evidence="2" key="1">
    <citation type="submission" date="2014-08" db="EMBL/GenBank/DDBJ databases">
        <authorList>
            <person name="Sharma Rahul"/>
            <person name="Thines Marco"/>
        </authorList>
    </citation>
    <scope>NUCLEOTIDE SEQUENCE</scope>
</reference>
<dbReference type="GO" id="GO:0003690">
    <property type="term" value="F:double-stranded DNA binding"/>
    <property type="evidence" value="ECO:0007669"/>
    <property type="project" value="TreeGrafter"/>
</dbReference>
<dbReference type="FunFam" id="3.40.50.300:FF:000737">
    <property type="entry name" value="Bifunctional polynucleotide phosphatase/kinase"/>
    <property type="match status" value="1"/>
</dbReference>
<dbReference type="Pfam" id="PF13671">
    <property type="entry name" value="AAA_33"/>
    <property type="match status" value="1"/>
</dbReference>
<keyword evidence="2" id="KW-0418">Kinase</keyword>
<name>A0A0F7SQ51_PHARH</name>
<dbReference type="InterPro" id="IPR027417">
    <property type="entry name" value="P-loop_NTPase"/>
</dbReference>
<organism evidence="2">
    <name type="scientific">Phaffia rhodozyma</name>
    <name type="common">Yeast</name>
    <name type="synonym">Xanthophyllomyces dendrorhous</name>
    <dbReference type="NCBI Taxonomy" id="264483"/>
    <lineage>
        <taxon>Eukaryota</taxon>
        <taxon>Fungi</taxon>
        <taxon>Dikarya</taxon>
        <taxon>Basidiomycota</taxon>
        <taxon>Agaricomycotina</taxon>
        <taxon>Tremellomycetes</taxon>
        <taxon>Cystofilobasidiales</taxon>
        <taxon>Mrakiaceae</taxon>
        <taxon>Phaffia</taxon>
    </lineage>
</organism>
<dbReference type="Gene3D" id="3.40.50.300">
    <property type="entry name" value="P-loop containing nucleotide triphosphate hydrolases"/>
    <property type="match status" value="1"/>
</dbReference>
<dbReference type="InterPro" id="IPR006551">
    <property type="entry name" value="Polynucleotide_phosphatase"/>
</dbReference>
<dbReference type="GO" id="GO:0006281">
    <property type="term" value="P:DNA repair"/>
    <property type="evidence" value="ECO:0007669"/>
    <property type="project" value="TreeGrafter"/>
</dbReference>
<evidence type="ECO:0000256" key="1">
    <source>
        <dbReference type="SAM" id="MobiDB-lite"/>
    </source>
</evidence>
<accession>A0A0F7SQ51</accession>
<dbReference type="GO" id="GO:0046404">
    <property type="term" value="F:ATP-dependent polydeoxyribonucleotide 5'-hydroxyl-kinase activity"/>
    <property type="evidence" value="ECO:0007669"/>
    <property type="project" value="TreeGrafter"/>
</dbReference>
<dbReference type="InterPro" id="IPR013954">
    <property type="entry name" value="PNK3P"/>
</dbReference>
<proteinExistence type="predicted"/>
<dbReference type="SUPFAM" id="SSF52540">
    <property type="entry name" value="P-loop containing nucleoside triphosphate hydrolases"/>
    <property type="match status" value="1"/>
</dbReference>
<dbReference type="NCBIfam" id="TIGR01664">
    <property type="entry name" value="DNA-3'-Pase"/>
    <property type="match status" value="1"/>
</dbReference>
<dbReference type="PANTHER" id="PTHR12083">
    <property type="entry name" value="BIFUNCTIONAL POLYNUCLEOTIDE PHOSPHATASE/KINASE"/>
    <property type="match status" value="1"/>
</dbReference>
<dbReference type="InterPro" id="IPR036412">
    <property type="entry name" value="HAD-like_sf"/>
</dbReference>
<sequence>MKSPKTLPAGTQSHALDRGKCESRKRKEPSTPMSSGAEPTGKEEPVLKSIKIHPMFAPKSQSLPSDKGPSDWDSNVPKSLLKYTHLDPFTSVTPPVFSTEEDEDLKLKRKRKVAFFDLDGTLIKTKSGATFPKGDTDWVWWSPMVKDELTRLAQLGFLVVVISNQNGLKAPSTKMHKAWKLKIEHISTQLKATPFLVLAALEKDQYRKPMLGMFDHYVEILSSNDMTLDSEESFYVGDAAGRKKDHGDGDRKWAENAGLKFYTPEMYFGKKDEALPPLSGFRPRDLEPCPSITPTSTPLFSSPSSNRSEVILLVGSPGSGKSTFFESFCLPNGYVRVNQDELGTRVKCERKVEEVLTEGGRCVIDNTNRDKATRAAYIKIARQHNVPIRCFLFPSQPALEKHNNLFRLYPTSSGSHVPEMALASYRKGFEEPTVDEGFDEDIKRISLIGELGKGLIDEKQKARWEGWMN</sequence>
<dbReference type="InterPro" id="IPR023214">
    <property type="entry name" value="HAD_sf"/>
</dbReference>
<dbReference type="NCBIfam" id="TIGR01662">
    <property type="entry name" value="HAD-SF-IIIA"/>
    <property type="match status" value="1"/>
</dbReference>